<accession>M6VQ28</accession>
<dbReference type="GO" id="GO:0008170">
    <property type="term" value="F:N-methyltransferase activity"/>
    <property type="evidence" value="ECO:0007669"/>
    <property type="project" value="InterPro"/>
</dbReference>
<keyword evidence="6" id="KW-0238">DNA-binding</keyword>
<comment type="similarity">
    <text evidence="1">Belongs to the N(4)/N(6)-methyltransferase family. N(4) subfamily.</text>
</comment>
<protein>
    <recommendedName>
        <fullName evidence="8">Methyltransferase</fullName>
        <ecNumber evidence="8">2.1.1.-</ecNumber>
    </recommendedName>
</protein>
<evidence type="ECO:0000313" key="11">
    <source>
        <dbReference type="EMBL" id="EMO55159.1"/>
    </source>
</evidence>
<feature type="region of interest" description="Disordered" evidence="9">
    <location>
        <begin position="291"/>
        <end position="311"/>
    </location>
</feature>
<evidence type="ECO:0000256" key="6">
    <source>
        <dbReference type="ARBA" id="ARBA00023125"/>
    </source>
</evidence>
<dbReference type="GO" id="GO:0009007">
    <property type="term" value="F:site-specific DNA-methyltransferase (adenine-specific) activity"/>
    <property type="evidence" value="ECO:0007669"/>
    <property type="project" value="TreeGrafter"/>
</dbReference>
<dbReference type="GO" id="GO:0005737">
    <property type="term" value="C:cytoplasm"/>
    <property type="evidence" value="ECO:0007669"/>
    <property type="project" value="TreeGrafter"/>
</dbReference>
<dbReference type="SUPFAM" id="SSF53335">
    <property type="entry name" value="S-adenosyl-L-methionine-dependent methyltransferases"/>
    <property type="match status" value="1"/>
</dbReference>
<keyword evidence="3 11" id="KW-0808">Transferase</keyword>
<dbReference type="GO" id="GO:0009307">
    <property type="term" value="P:DNA restriction-modification system"/>
    <property type="evidence" value="ECO:0007669"/>
    <property type="project" value="UniProtKB-KW"/>
</dbReference>
<evidence type="ECO:0000256" key="3">
    <source>
        <dbReference type="ARBA" id="ARBA00022679"/>
    </source>
</evidence>
<dbReference type="Proteomes" id="UP000012112">
    <property type="component" value="Unassembled WGS sequence"/>
</dbReference>
<keyword evidence="2 11" id="KW-0489">Methyltransferase</keyword>
<dbReference type="GO" id="GO:0015667">
    <property type="term" value="F:site-specific DNA-methyltransferase (cytosine-N4-specific) activity"/>
    <property type="evidence" value="ECO:0007669"/>
    <property type="project" value="UniProtKB-EC"/>
</dbReference>
<dbReference type="InterPro" id="IPR029063">
    <property type="entry name" value="SAM-dependent_MTases_sf"/>
</dbReference>
<keyword evidence="4" id="KW-0949">S-adenosyl-L-methionine</keyword>
<comment type="caution">
    <text evidence="11">The sequence shown here is derived from an EMBL/GenBank/DDBJ whole genome shotgun (WGS) entry which is preliminary data.</text>
</comment>
<dbReference type="EC" id="2.1.1.-" evidence="8"/>
<dbReference type="Pfam" id="PF01555">
    <property type="entry name" value="N6_N4_Mtase"/>
    <property type="match status" value="1"/>
</dbReference>
<gene>
    <name evidence="11" type="primary">pvuIIM</name>
    <name evidence="11" type="ORF">LEP1GSC172_4054</name>
</gene>
<sequence length="311" mass="35776">MRSLGKEAYRTRFGKTYLGDSLELMQKIPDNSIDLVFTSPPYALHFKKEYGNQDQKNYNEWFVLFAKEIKRVLKDSGSFVLNIGGAWTPKIPTRSLYIYKLVIKLCDDLGFNLLQDFFWYNPAKMPAPAEWVNVRRIRVKDSVEYLYWFGKNPFPKADNKKVLQPYSKDMLRLIKKGLKSTVRPSGHVINESFSQDKGGSIPSNIIISGNNESNSAYMKLTKESNQKVHPARFPAELPKFFIEFLTDPGDIILDPFSGSNTTGQVAEELQRKWISIEINPEYVKNSKLRFEKSQSKENNKPNGDLFSAVDF</sequence>
<proteinExistence type="inferred from homology"/>
<dbReference type="GO" id="GO:0003677">
    <property type="term" value="F:DNA binding"/>
    <property type="evidence" value="ECO:0007669"/>
    <property type="project" value="UniProtKB-KW"/>
</dbReference>
<dbReference type="InterPro" id="IPR017985">
    <property type="entry name" value="MeTrfase_CN4_CS"/>
</dbReference>
<organism evidence="11 12">
    <name type="scientific">Leptospira noguchii</name>
    <dbReference type="NCBI Taxonomy" id="28182"/>
    <lineage>
        <taxon>Bacteria</taxon>
        <taxon>Pseudomonadati</taxon>
        <taxon>Spirochaetota</taxon>
        <taxon>Spirochaetia</taxon>
        <taxon>Leptospirales</taxon>
        <taxon>Leptospiraceae</taxon>
        <taxon>Leptospira</taxon>
    </lineage>
</organism>
<feature type="domain" description="DNA methylase N-4/N-6" evidence="10">
    <location>
        <begin position="33"/>
        <end position="286"/>
    </location>
</feature>
<evidence type="ECO:0000256" key="7">
    <source>
        <dbReference type="ARBA" id="ARBA00049120"/>
    </source>
</evidence>
<dbReference type="PANTHER" id="PTHR13370:SF3">
    <property type="entry name" value="TRNA (GUANINE(10)-N2)-METHYLTRANSFERASE HOMOLOG"/>
    <property type="match status" value="1"/>
</dbReference>
<name>M6VQ28_9LEPT</name>
<dbReference type="InterPro" id="IPR002941">
    <property type="entry name" value="DNA_methylase_N4/N6"/>
</dbReference>
<dbReference type="Gene3D" id="3.40.50.150">
    <property type="entry name" value="Vaccinia Virus protein VP39"/>
    <property type="match status" value="1"/>
</dbReference>
<dbReference type="InterPro" id="IPR001091">
    <property type="entry name" value="RM_Methyltransferase"/>
</dbReference>
<dbReference type="PROSITE" id="PS00093">
    <property type="entry name" value="N4_MTASE"/>
    <property type="match status" value="1"/>
</dbReference>
<dbReference type="OrthoDB" id="9773571at2"/>
<dbReference type="PRINTS" id="PR00508">
    <property type="entry name" value="S21N4MTFRASE"/>
</dbReference>
<evidence type="ECO:0000256" key="1">
    <source>
        <dbReference type="ARBA" id="ARBA00010203"/>
    </source>
</evidence>
<dbReference type="EMBL" id="AKWD02000013">
    <property type="protein sequence ID" value="EMO55159.1"/>
    <property type="molecule type" value="Genomic_DNA"/>
</dbReference>
<evidence type="ECO:0000256" key="2">
    <source>
        <dbReference type="ARBA" id="ARBA00022603"/>
    </source>
</evidence>
<reference evidence="11 12" key="1">
    <citation type="submission" date="2013-01" db="EMBL/GenBank/DDBJ databases">
        <authorList>
            <person name="Harkins D.M."/>
            <person name="Durkin A.S."/>
            <person name="Brinkac L.M."/>
            <person name="Haft D.H."/>
            <person name="Selengut J.D."/>
            <person name="Sanka R."/>
            <person name="DePew J."/>
            <person name="Purushe J."/>
            <person name="Matthias M.A."/>
            <person name="Vinetz J.M."/>
            <person name="Sutton G.G."/>
            <person name="Nierman W.C."/>
            <person name="Fouts D.E."/>
        </authorList>
    </citation>
    <scope>NUCLEOTIDE SEQUENCE [LARGE SCALE GENOMIC DNA]</scope>
    <source>
        <strain evidence="11 12">HAI1536</strain>
    </source>
</reference>
<dbReference type="GO" id="GO:0032259">
    <property type="term" value="P:methylation"/>
    <property type="evidence" value="ECO:0007669"/>
    <property type="project" value="UniProtKB-KW"/>
</dbReference>
<evidence type="ECO:0000313" key="12">
    <source>
        <dbReference type="Proteomes" id="UP000012112"/>
    </source>
</evidence>
<evidence type="ECO:0000256" key="4">
    <source>
        <dbReference type="ARBA" id="ARBA00022691"/>
    </source>
</evidence>
<evidence type="ECO:0000259" key="10">
    <source>
        <dbReference type="Pfam" id="PF01555"/>
    </source>
</evidence>
<evidence type="ECO:0000256" key="5">
    <source>
        <dbReference type="ARBA" id="ARBA00022747"/>
    </source>
</evidence>
<keyword evidence="5" id="KW-0680">Restriction system</keyword>
<evidence type="ECO:0000256" key="9">
    <source>
        <dbReference type="SAM" id="MobiDB-lite"/>
    </source>
</evidence>
<evidence type="ECO:0000256" key="8">
    <source>
        <dbReference type="RuleBase" id="RU362026"/>
    </source>
</evidence>
<dbReference type="PANTHER" id="PTHR13370">
    <property type="entry name" value="RNA METHYLASE-RELATED"/>
    <property type="match status" value="1"/>
</dbReference>
<comment type="catalytic activity">
    <reaction evidence="7">
        <text>a 2'-deoxycytidine in DNA + S-adenosyl-L-methionine = an N(4)-methyl-2'-deoxycytidine in DNA + S-adenosyl-L-homocysteine + H(+)</text>
        <dbReference type="Rhea" id="RHEA:16857"/>
        <dbReference type="Rhea" id="RHEA-COMP:11369"/>
        <dbReference type="Rhea" id="RHEA-COMP:13674"/>
        <dbReference type="ChEBI" id="CHEBI:15378"/>
        <dbReference type="ChEBI" id="CHEBI:57856"/>
        <dbReference type="ChEBI" id="CHEBI:59789"/>
        <dbReference type="ChEBI" id="CHEBI:85452"/>
        <dbReference type="ChEBI" id="CHEBI:137933"/>
        <dbReference type="EC" id="2.1.1.113"/>
    </reaction>
</comment>
<dbReference type="AlphaFoldDB" id="M6VQ28"/>